<dbReference type="FunFam" id="3.10.20.30:FF:000063">
    <property type="entry name" value="Succinate dehydrogenase subunit B"/>
    <property type="match status" value="1"/>
</dbReference>
<dbReference type="InterPro" id="IPR012675">
    <property type="entry name" value="Beta-grasp_dom_sf"/>
</dbReference>
<sequence length="294" mass="34225">MSTQVPEQTEEESSADTESQSQSAAQQARMEKKRDRAAQRDQQREAEEAEREFSEDGTYLLKVFRYDPEIAGKQEPRFDEFHVPYHTGMTVLDALMYARDEYDSSLTFRHSCRQAVCGSDALFVNGRQRLGCKTQLSDLEEPVRIEPLPHQEVVKDLVVDMEHFYDQMHAVEPYFQTNDLPEGEQLQSRENREKIKMSTRCIWCGACMSSCNIAAGDNKYLGPAAINKAYRFTMDEREGEDMKEHRMKIMEQEHGVWRCQTQFSCTEVCPKDIPLTEHIQELKREAVKNNLKFW</sequence>
<dbReference type="NCBIfam" id="NF004616">
    <property type="entry name" value="PRK05950.1"/>
    <property type="match status" value="1"/>
</dbReference>
<feature type="region of interest" description="Disordered" evidence="11">
    <location>
        <begin position="1"/>
        <end position="53"/>
    </location>
</feature>
<dbReference type="GO" id="GO:0016491">
    <property type="term" value="F:oxidoreductase activity"/>
    <property type="evidence" value="ECO:0007669"/>
    <property type="project" value="UniProtKB-KW"/>
</dbReference>
<reference evidence="14 15" key="1">
    <citation type="journal article" date="2014" name="PLoS Genet.">
        <title>Phylogenetically driven sequencing of extremely halophilic archaea reveals strategies for static and dynamic osmo-response.</title>
        <authorList>
            <person name="Becker E.A."/>
            <person name="Seitzer P.M."/>
            <person name="Tritt A."/>
            <person name="Larsen D."/>
            <person name="Krusor M."/>
            <person name="Yao A.I."/>
            <person name="Wu D."/>
            <person name="Madern D."/>
            <person name="Eisen J.A."/>
            <person name="Darling A.E."/>
            <person name="Facciotti M.T."/>
        </authorList>
    </citation>
    <scope>NUCLEOTIDE SEQUENCE [LARGE SCALE GENOMIC DNA]</scope>
    <source>
        <strain evidence="14 15">JCM 14848</strain>
    </source>
</reference>
<accession>M0DLB5</accession>
<keyword evidence="5" id="KW-0001">2Fe-2S</keyword>
<comment type="caution">
    <text evidence="14">The sequence shown here is derived from an EMBL/GenBank/DDBJ whole genome shotgun (WGS) entry which is preliminary data.</text>
</comment>
<dbReference type="InterPro" id="IPR004489">
    <property type="entry name" value="Succ_DH/fum_Rdtase_Fe-S"/>
</dbReference>
<gene>
    <name evidence="14" type="ORF">C474_01247</name>
</gene>
<evidence type="ECO:0000256" key="8">
    <source>
        <dbReference type="ARBA" id="ARBA00023004"/>
    </source>
</evidence>
<dbReference type="SUPFAM" id="SSF54292">
    <property type="entry name" value="2Fe-2S ferredoxin-like"/>
    <property type="match status" value="1"/>
</dbReference>
<comment type="similarity">
    <text evidence="3">Belongs to the succinate dehydrogenase/fumarate reductase iron-sulfur protein family.</text>
</comment>
<keyword evidence="6" id="KW-0479">Metal-binding</keyword>
<dbReference type="InParanoid" id="M0DLB5"/>
<dbReference type="eggNOG" id="arCOG00962">
    <property type="taxonomic scope" value="Archaea"/>
</dbReference>
<dbReference type="PANTHER" id="PTHR11921">
    <property type="entry name" value="SUCCINATE DEHYDROGENASE IRON-SULFUR PROTEIN"/>
    <property type="match status" value="1"/>
</dbReference>
<dbReference type="GO" id="GO:0006099">
    <property type="term" value="P:tricarboxylic acid cycle"/>
    <property type="evidence" value="ECO:0007669"/>
    <property type="project" value="InterPro"/>
</dbReference>
<dbReference type="AlphaFoldDB" id="M0DLB5"/>
<keyword evidence="7" id="KW-0560">Oxidoreductase</keyword>
<evidence type="ECO:0000256" key="10">
    <source>
        <dbReference type="ARBA" id="ARBA00034078"/>
    </source>
</evidence>
<dbReference type="Pfam" id="PF13085">
    <property type="entry name" value="Fer2_3"/>
    <property type="match status" value="1"/>
</dbReference>
<evidence type="ECO:0000313" key="15">
    <source>
        <dbReference type="Proteomes" id="UP000011513"/>
    </source>
</evidence>
<keyword evidence="9" id="KW-0411">Iron-sulfur</keyword>
<evidence type="ECO:0000259" key="12">
    <source>
        <dbReference type="Pfam" id="PF13085"/>
    </source>
</evidence>
<evidence type="ECO:0000256" key="5">
    <source>
        <dbReference type="ARBA" id="ARBA00022714"/>
    </source>
</evidence>
<dbReference type="EMBL" id="AOIV01000003">
    <property type="protein sequence ID" value="ELZ34944.1"/>
    <property type="molecule type" value="Genomic_DNA"/>
</dbReference>
<dbReference type="InterPro" id="IPR036010">
    <property type="entry name" value="2Fe-2S_ferredoxin-like_sf"/>
</dbReference>
<dbReference type="Proteomes" id="UP000011513">
    <property type="component" value="Unassembled WGS sequence"/>
</dbReference>
<evidence type="ECO:0000256" key="11">
    <source>
        <dbReference type="SAM" id="MobiDB-lite"/>
    </source>
</evidence>
<evidence type="ECO:0000256" key="1">
    <source>
        <dbReference type="ARBA" id="ARBA00001927"/>
    </source>
</evidence>
<feature type="compositionally biased region" description="Basic and acidic residues" evidence="11">
    <location>
        <begin position="29"/>
        <end position="53"/>
    </location>
</feature>
<evidence type="ECO:0000256" key="6">
    <source>
        <dbReference type="ARBA" id="ARBA00022723"/>
    </source>
</evidence>
<feature type="domain" description="4Fe-4S ferredoxin-type" evidence="13">
    <location>
        <begin position="199"/>
        <end position="273"/>
    </location>
</feature>
<dbReference type="Gene3D" id="1.10.1060.10">
    <property type="entry name" value="Alpha-helical ferredoxin"/>
    <property type="match status" value="1"/>
</dbReference>
<dbReference type="NCBIfam" id="TIGR00384">
    <property type="entry name" value="dhsB"/>
    <property type="match status" value="1"/>
</dbReference>
<evidence type="ECO:0000313" key="14">
    <source>
        <dbReference type="EMBL" id="ELZ34944.1"/>
    </source>
</evidence>
<dbReference type="Gene3D" id="3.10.20.30">
    <property type="match status" value="1"/>
</dbReference>
<feature type="compositionally biased region" description="Low complexity" evidence="11">
    <location>
        <begin position="16"/>
        <end position="28"/>
    </location>
</feature>
<dbReference type="InterPro" id="IPR025192">
    <property type="entry name" value="Succ_DH/fum_Rdtase_N"/>
</dbReference>
<keyword evidence="8" id="KW-0408">Iron</keyword>
<dbReference type="RefSeq" id="WP_008383167.1">
    <property type="nucleotide sequence ID" value="NZ_AOIV01000003.1"/>
</dbReference>
<dbReference type="GO" id="GO:0022904">
    <property type="term" value="P:respiratory electron transport chain"/>
    <property type="evidence" value="ECO:0007669"/>
    <property type="project" value="TreeGrafter"/>
</dbReference>
<dbReference type="InterPro" id="IPR050573">
    <property type="entry name" value="SDH/FRD_Iron-Sulfur"/>
</dbReference>
<evidence type="ECO:0000259" key="13">
    <source>
        <dbReference type="Pfam" id="PF13183"/>
    </source>
</evidence>
<dbReference type="GO" id="GO:0051537">
    <property type="term" value="F:2 iron, 2 sulfur cluster binding"/>
    <property type="evidence" value="ECO:0007669"/>
    <property type="project" value="UniProtKB-KW"/>
</dbReference>
<comment type="cofactor">
    <cofactor evidence="1">
        <name>[3Fe-4S] cluster</name>
        <dbReference type="ChEBI" id="CHEBI:21137"/>
    </cofactor>
</comment>
<name>M0DLB5_HALPD</name>
<dbReference type="PATRIC" id="fig|1227487.5.peg.259"/>
<comment type="cofactor">
    <cofactor evidence="2">
        <name>[4Fe-4S] cluster</name>
        <dbReference type="ChEBI" id="CHEBI:49883"/>
    </cofactor>
</comment>
<evidence type="ECO:0000256" key="7">
    <source>
        <dbReference type="ARBA" id="ARBA00023002"/>
    </source>
</evidence>
<keyword evidence="15" id="KW-1185">Reference proteome</keyword>
<comment type="cofactor">
    <cofactor evidence="10">
        <name>[2Fe-2S] cluster</name>
        <dbReference type="ChEBI" id="CHEBI:190135"/>
    </cofactor>
</comment>
<dbReference type="Pfam" id="PF13183">
    <property type="entry name" value="Fer4_8"/>
    <property type="match status" value="1"/>
</dbReference>
<dbReference type="GO" id="GO:0051539">
    <property type="term" value="F:4 iron, 4 sulfur cluster binding"/>
    <property type="evidence" value="ECO:0007669"/>
    <property type="project" value="UniProtKB-KW"/>
</dbReference>
<evidence type="ECO:0000256" key="9">
    <source>
        <dbReference type="ARBA" id="ARBA00023014"/>
    </source>
</evidence>
<organism evidence="14 15">
    <name type="scientific">Halogeometricum pallidum JCM 14848</name>
    <dbReference type="NCBI Taxonomy" id="1227487"/>
    <lineage>
        <taxon>Archaea</taxon>
        <taxon>Methanobacteriati</taxon>
        <taxon>Methanobacteriota</taxon>
        <taxon>Stenosarchaea group</taxon>
        <taxon>Halobacteria</taxon>
        <taxon>Halobacteriales</taxon>
        <taxon>Haloferacaceae</taxon>
        <taxon>Halogeometricum</taxon>
    </lineage>
</organism>
<dbReference type="PANTHER" id="PTHR11921:SF29">
    <property type="entry name" value="SUCCINATE DEHYDROGENASE [UBIQUINONE] IRON-SULFUR SUBUNIT, MITOCHONDRIAL"/>
    <property type="match status" value="1"/>
</dbReference>
<dbReference type="InterPro" id="IPR017896">
    <property type="entry name" value="4Fe4S_Fe-S-bd"/>
</dbReference>
<dbReference type="SUPFAM" id="SSF46548">
    <property type="entry name" value="alpha-helical ferredoxin"/>
    <property type="match status" value="1"/>
</dbReference>
<dbReference type="FunFam" id="1.10.1060.10:FF:000003">
    <property type="entry name" value="Succinate dehydrogenase iron-sulfur subunit"/>
    <property type="match status" value="1"/>
</dbReference>
<dbReference type="GO" id="GO:0046872">
    <property type="term" value="F:metal ion binding"/>
    <property type="evidence" value="ECO:0007669"/>
    <property type="project" value="UniProtKB-KW"/>
</dbReference>
<keyword evidence="4" id="KW-0004">4Fe-4S</keyword>
<proteinExistence type="inferred from homology"/>
<evidence type="ECO:0000256" key="3">
    <source>
        <dbReference type="ARBA" id="ARBA00009433"/>
    </source>
</evidence>
<evidence type="ECO:0000256" key="2">
    <source>
        <dbReference type="ARBA" id="ARBA00001966"/>
    </source>
</evidence>
<feature type="domain" description="Succinate dehydogenase/fumarate reductase N-terminal" evidence="12">
    <location>
        <begin position="61"/>
        <end position="165"/>
    </location>
</feature>
<protein>
    <submittedName>
        <fullName evidence="14">Succinate dehydrogenase and fumarate reductase iron-sulfur protein</fullName>
    </submittedName>
</protein>
<dbReference type="InterPro" id="IPR009051">
    <property type="entry name" value="Helical_ferredxn"/>
</dbReference>
<dbReference type="OrthoDB" id="144910at2157"/>
<evidence type="ECO:0000256" key="4">
    <source>
        <dbReference type="ARBA" id="ARBA00022485"/>
    </source>
</evidence>
<dbReference type="GO" id="GO:0009055">
    <property type="term" value="F:electron transfer activity"/>
    <property type="evidence" value="ECO:0007669"/>
    <property type="project" value="InterPro"/>
</dbReference>